<dbReference type="RefSeq" id="WP_015946961.1">
    <property type="nucleotide sequence ID" value="NC_011768.1"/>
</dbReference>
<dbReference type="Gene3D" id="2.30.110.10">
    <property type="entry name" value="Electron Transport, Fmn-binding Protein, Chain A"/>
    <property type="match status" value="1"/>
</dbReference>
<gene>
    <name evidence="1" type="ordered locus">Dalk_2193</name>
</gene>
<evidence type="ECO:0000313" key="2">
    <source>
        <dbReference type="Proteomes" id="UP000000739"/>
    </source>
</evidence>
<dbReference type="InterPro" id="IPR012349">
    <property type="entry name" value="Split_barrel_FMN-bd"/>
</dbReference>
<name>B8FF69_DESAL</name>
<dbReference type="EMBL" id="CP001322">
    <property type="protein sequence ID" value="ACL03886.1"/>
    <property type="molecule type" value="Genomic_DNA"/>
</dbReference>
<evidence type="ECO:0000313" key="1">
    <source>
        <dbReference type="EMBL" id="ACL03886.1"/>
    </source>
</evidence>
<reference evidence="1 2" key="1">
    <citation type="journal article" date="2012" name="Environ. Microbiol.">
        <title>The genome sequence of Desulfatibacillum alkenivorans AK-01: a blueprint for anaerobic alkane oxidation.</title>
        <authorList>
            <person name="Callaghan A.V."/>
            <person name="Morris B.E."/>
            <person name="Pereira I.A."/>
            <person name="McInerney M.J."/>
            <person name="Austin R.N."/>
            <person name="Groves J.T."/>
            <person name="Kukor J.J."/>
            <person name="Suflita J.M."/>
            <person name="Young L.Y."/>
            <person name="Zylstra G.J."/>
            <person name="Wawrik B."/>
        </authorList>
    </citation>
    <scope>NUCLEOTIDE SEQUENCE [LARGE SCALE GENOMIC DNA]</scope>
    <source>
        <strain evidence="1 2">AK-01</strain>
    </source>
</reference>
<dbReference type="eggNOG" id="COG3576">
    <property type="taxonomic scope" value="Bacteria"/>
</dbReference>
<sequence>MLVSETVKKILESPDRTNVLATANAKGKVNAATFGSPMLVDGNKIRMMLGDNRTYDNLCQNPSAALFISMHGKTGMQMEGCRLYLKVLDMEDEGPEFDGVKSEIKKRIGDAAEMLKHLIKFEVTETRPIVDFGQGV</sequence>
<organism evidence="1 2">
    <name type="scientific">Desulfatibacillum aliphaticivorans</name>
    <dbReference type="NCBI Taxonomy" id="218208"/>
    <lineage>
        <taxon>Bacteria</taxon>
        <taxon>Pseudomonadati</taxon>
        <taxon>Thermodesulfobacteriota</taxon>
        <taxon>Desulfobacteria</taxon>
        <taxon>Desulfobacterales</taxon>
        <taxon>Desulfatibacillaceae</taxon>
        <taxon>Desulfatibacillum</taxon>
    </lineage>
</organism>
<dbReference type="PANTHER" id="PTHR40660:SF1">
    <property type="entry name" value="5'-PHOSPHATE OXIDASE PUTATIVE DOMAIN-CONTAINING PROTEIN-RELATED"/>
    <property type="match status" value="1"/>
</dbReference>
<proteinExistence type="predicted"/>
<dbReference type="PANTHER" id="PTHR40660">
    <property type="entry name" value="5'-PHOSPHATE OXIDASE PUTATIVE DOMAIN-CONTAINING PROTEIN-RELATED"/>
    <property type="match status" value="1"/>
</dbReference>
<keyword evidence="2" id="KW-1185">Reference proteome</keyword>
<dbReference type="KEGG" id="dal:Dalk_2193"/>
<protein>
    <submittedName>
        <fullName evidence="1">Puative uncharacterized protein</fullName>
    </submittedName>
</protein>
<dbReference type="SUPFAM" id="SSF50475">
    <property type="entry name" value="FMN-binding split barrel"/>
    <property type="match status" value="1"/>
</dbReference>
<accession>B8FF69</accession>
<dbReference type="AlphaFoldDB" id="B8FF69"/>
<dbReference type="Proteomes" id="UP000000739">
    <property type="component" value="Chromosome"/>
</dbReference>
<dbReference type="HOGENOM" id="CLU_135509_0_0_7"/>